<comment type="subcellular location">
    <subcellularLocation>
        <location evidence="1">Golgi apparatus membrane</location>
        <topology evidence="1">Single-pass type II membrane protein</topology>
    </subcellularLocation>
</comment>
<accession>M7YJ84</accession>
<keyword evidence="5" id="KW-0735">Signal-anchor</keyword>
<dbReference type="Pfam" id="PF05637">
    <property type="entry name" value="Glyco_transf_34"/>
    <property type="match status" value="1"/>
</dbReference>
<organism evidence="9">
    <name type="scientific">Triticum urartu</name>
    <name type="common">Red wild einkorn</name>
    <name type="synonym">Crithodium urartu</name>
    <dbReference type="NCBI Taxonomy" id="4572"/>
    <lineage>
        <taxon>Eukaryota</taxon>
        <taxon>Viridiplantae</taxon>
        <taxon>Streptophyta</taxon>
        <taxon>Embryophyta</taxon>
        <taxon>Tracheophyta</taxon>
        <taxon>Spermatophyta</taxon>
        <taxon>Magnoliopsida</taxon>
        <taxon>Liliopsida</taxon>
        <taxon>Poales</taxon>
        <taxon>Poaceae</taxon>
        <taxon>BOP clade</taxon>
        <taxon>Pooideae</taxon>
        <taxon>Triticodae</taxon>
        <taxon>Triticeae</taxon>
        <taxon>Triticinae</taxon>
        <taxon>Triticum</taxon>
    </lineage>
</organism>
<gene>
    <name evidence="9" type="ORF">TRIUR3_01222</name>
</gene>
<keyword evidence="4" id="KW-0812">Transmembrane</keyword>
<dbReference type="PANTHER" id="PTHR31311">
    <property type="entry name" value="XYLOGLUCAN 6-XYLOSYLTRANSFERASE 5-RELATED-RELATED"/>
    <property type="match status" value="1"/>
</dbReference>
<dbReference type="GO" id="GO:0005768">
    <property type="term" value="C:endosome"/>
    <property type="evidence" value="ECO:0007669"/>
    <property type="project" value="TreeGrafter"/>
</dbReference>
<evidence type="ECO:0000256" key="1">
    <source>
        <dbReference type="ARBA" id="ARBA00004323"/>
    </source>
</evidence>
<evidence type="ECO:0000256" key="2">
    <source>
        <dbReference type="ARBA" id="ARBA00022676"/>
    </source>
</evidence>
<dbReference type="GO" id="GO:0005802">
    <property type="term" value="C:trans-Golgi network"/>
    <property type="evidence" value="ECO:0007669"/>
    <property type="project" value="TreeGrafter"/>
</dbReference>
<reference evidence="9" key="1">
    <citation type="journal article" date="2013" name="Nature">
        <title>Draft genome of the wheat A-genome progenitor Triticum urartu.</title>
        <authorList>
            <person name="Ling H.Q."/>
            <person name="Zhao S."/>
            <person name="Liu D."/>
            <person name="Wang J."/>
            <person name="Sun H."/>
            <person name="Zhang C."/>
            <person name="Fan H."/>
            <person name="Li D."/>
            <person name="Dong L."/>
            <person name="Tao Y."/>
            <person name="Gao C."/>
            <person name="Wu H."/>
            <person name="Li Y."/>
            <person name="Cui Y."/>
            <person name="Guo X."/>
            <person name="Zheng S."/>
            <person name="Wang B."/>
            <person name="Yu K."/>
            <person name="Liang Q."/>
            <person name="Yang W."/>
            <person name="Lou X."/>
            <person name="Chen J."/>
            <person name="Feng M."/>
            <person name="Jian J."/>
            <person name="Zhang X."/>
            <person name="Luo G."/>
            <person name="Jiang Y."/>
            <person name="Liu J."/>
            <person name="Wang Z."/>
            <person name="Sha Y."/>
            <person name="Zhang B."/>
            <person name="Wu H."/>
            <person name="Tang D."/>
            <person name="Shen Q."/>
            <person name="Xue P."/>
            <person name="Zou S."/>
            <person name="Wang X."/>
            <person name="Liu X."/>
            <person name="Wang F."/>
            <person name="Yang Y."/>
            <person name="An X."/>
            <person name="Dong Z."/>
            <person name="Zhang K."/>
            <person name="Zhang X."/>
            <person name="Luo M.C."/>
            <person name="Dvorak J."/>
            <person name="Tong Y."/>
            <person name="Wang J."/>
            <person name="Yang H."/>
            <person name="Li Z."/>
            <person name="Wang D."/>
            <person name="Zhang A."/>
            <person name="Wang J."/>
        </authorList>
    </citation>
    <scope>NUCLEOTIDE SEQUENCE</scope>
</reference>
<keyword evidence="6" id="KW-1133">Transmembrane helix</keyword>
<evidence type="ECO:0000256" key="8">
    <source>
        <dbReference type="ARBA" id="ARBA00023136"/>
    </source>
</evidence>
<dbReference type="eggNOG" id="KOG4748">
    <property type="taxonomic scope" value="Eukaryota"/>
</dbReference>
<evidence type="ECO:0000256" key="6">
    <source>
        <dbReference type="ARBA" id="ARBA00022989"/>
    </source>
</evidence>
<evidence type="ECO:0000256" key="4">
    <source>
        <dbReference type="ARBA" id="ARBA00022692"/>
    </source>
</evidence>
<dbReference type="EMBL" id="KD267853">
    <property type="protein sequence ID" value="EMS46901.1"/>
    <property type="molecule type" value="Genomic_DNA"/>
</dbReference>
<dbReference type="GO" id="GO:0008378">
    <property type="term" value="F:galactosyltransferase activity"/>
    <property type="evidence" value="ECO:0007669"/>
    <property type="project" value="TreeGrafter"/>
</dbReference>
<evidence type="ECO:0000256" key="7">
    <source>
        <dbReference type="ARBA" id="ARBA00023034"/>
    </source>
</evidence>
<evidence type="ECO:0000256" key="3">
    <source>
        <dbReference type="ARBA" id="ARBA00022679"/>
    </source>
</evidence>
<dbReference type="AlphaFoldDB" id="M7YJ84"/>
<keyword evidence="8" id="KW-0472">Membrane</keyword>
<keyword evidence="2 9" id="KW-0328">Glycosyltransferase</keyword>
<dbReference type="GO" id="GO:0000139">
    <property type="term" value="C:Golgi membrane"/>
    <property type="evidence" value="ECO:0007669"/>
    <property type="project" value="UniProtKB-SubCell"/>
</dbReference>
<name>M7YJ84_TRIUA</name>
<keyword evidence="3 9" id="KW-0808">Transferase</keyword>
<sequence>MGWHIFLSNGGRRRSLARRRLPRLDPVRRRERLSKKAPTAARRRDGDGVAVLRQGFAKLTRRRRGVGEGRGCALDVVLAEIAAAAAARKAAAEATEGGVARSWVGLNAGVFLIRNCQWSLDFMDAWASMGPASPQYARWGKTLKATLSDKPDAESDDQSALAYLLLKNPKKWGARTYLENQYYFQGYWAEIVDKLDGVAERYRAAERRFGPALRRRHAEGEHALYAAARNAALRKKDGGVPGPDGGGQKASAWRRPFVTHFTGCNPCGGRANEIYSNESCAEGMRRALNLADDQVLRAYGFRHAGPLKDDVRPLVA</sequence>
<evidence type="ECO:0000256" key="5">
    <source>
        <dbReference type="ARBA" id="ARBA00022968"/>
    </source>
</evidence>
<protein>
    <submittedName>
        <fullName evidence="9">Galactomannan galactosyltransferase 1</fullName>
    </submittedName>
</protein>
<dbReference type="InterPro" id="IPR008630">
    <property type="entry name" value="Glyco_trans_34"/>
</dbReference>
<dbReference type="OMA" id="MEFRIPV"/>
<proteinExistence type="predicted"/>
<evidence type="ECO:0000313" key="9">
    <source>
        <dbReference type="EMBL" id="EMS46901.1"/>
    </source>
</evidence>
<dbReference type="PANTHER" id="PTHR31311:SF45">
    <property type="entry name" value="GLYCOSYLTRANSFERASE 6-RELATED"/>
    <property type="match status" value="1"/>
</dbReference>
<keyword evidence="7" id="KW-0333">Golgi apparatus</keyword>
<dbReference type="STRING" id="4572.M7YJ84"/>